<feature type="region of interest" description="Disordered" evidence="2">
    <location>
        <begin position="164"/>
        <end position="195"/>
    </location>
</feature>
<protein>
    <submittedName>
        <fullName evidence="3">Laminin subunit alpha-2</fullName>
    </submittedName>
</protein>
<feature type="coiled-coil region" evidence="1">
    <location>
        <begin position="1107"/>
        <end position="1178"/>
    </location>
</feature>
<keyword evidence="1" id="KW-0175">Coiled coil</keyword>
<dbReference type="EMBL" id="CP115541">
    <property type="protein sequence ID" value="WNH52793.1"/>
    <property type="molecule type" value="Genomic_DNA"/>
</dbReference>
<organism evidence="3 4">
    <name type="scientific">Stenotrophomonas oahuensis</name>
    <dbReference type="NCBI Taxonomy" id="3003271"/>
    <lineage>
        <taxon>Bacteria</taxon>
        <taxon>Pseudomonadati</taxon>
        <taxon>Pseudomonadota</taxon>
        <taxon>Gammaproteobacteria</taxon>
        <taxon>Lysobacterales</taxon>
        <taxon>Lysobacteraceae</taxon>
        <taxon>Stenotrophomonas</taxon>
    </lineage>
</organism>
<dbReference type="RefSeq" id="WP_311191976.1">
    <property type="nucleotide sequence ID" value="NZ_CP115541.1"/>
</dbReference>
<evidence type="ECO:0000313" key="4">
    <source>
        <dbReference type="Proteomes" id="UP001302072"/>
    </source>
</evidence>
<reference evidence="3 4" key="1">
    <citation type="submission" date="2022-12" db="EMBL/GenBank/DDBJ databases">
        <title>Two new species, Stenotrophomonas aracearum and Stenotrophomonas oahuensis, isolated from Anthurium (Araceae family) in Hawaii.</title>
        <authorList>
            <person name="Chunag S.C."/>
            <person name="Dobhal S."/>
            <person name="Alvarez A."/>
            <person name="Arif M."/>
        </authorList>
    </citation>
    <scope>NUCLEOTIDE SEQUENCE [LARGE SCALE GENOMIC DNA]</scope>
    <source>
        <strain evidence="3 4">A5586</strain>
    </source>
</reference>
<dbReference type="Proteomes" id="UP001302072">
    <property type="component" value="Chromosome"/>
</dbReference>
<evidence type="ECO:0000256" key="2">
    <source>
        <dbReference type="SAM" id="MobiDB-lite"/>
    </source>
</evidence>
<accession>A0ABY9YRF5</accession>
<evidence type="ECO:0000256" key="1">
    <source>
        <dbReference type="SAM" id="Coils"/>
    </source>
</evidence>
<feature type="compositionally biased region" description="Polar residues" evidence="2">
    <location>
        <begin position="164"/>
        <end position="174"/>
    </location>
</feature>
<feature type="region of interest" description="Disordered" evidence="2">
    <location>
        <begin position="1183"/>
        <end position="1202"/>
    </location>
</feature>
<evidence type="ECO:0000313" key="3">
    <source>
        <dbReference type="EMBL" id="WNH52793.1"/>
    </source>
</evidence>
<proteinExistence type="predicted"/>
<sequence length="1255" mass="132533">MAGTAAFEEALRLVLETSGTEGVDQLRVALEQMGIATEDAGADTAKLVDRLVELNTTAGKANAFDGMMQSLSELEQRYDANQRAAYSLSLQIGEMAQPSRELLQEQKSLRAEGDKLQASLNKQWEAVAKADSELRELGVDTAQLAAGQQRLRTEATRTAQAFTEQAKASAQAATETRRRNQQIQDSDEQFRAQARSSTAAAESLKAYRDRANQATRDTVELGAAAGATSSVMDKLKGVAAAALGFIGFSKIVDGIRSIVTEGSDAEQELGQLEAALAATGRQGEFTADQLAQMRRQLQGGLFDDGEISKAQVRMLSYTNIVGEQFPQAMQITIDQAQRLGISLEQSAEVVGKALQTPSKAMESLSKQGFTLTASQKQLITQLEATGRVAEAQTIILELLTESYGGAAAAAKVGTIAGLWKAATERFKDWKQEVADQGVLTYFKSQLQEMLELADRLAKDGTLTRWARQTADAIVAMASAARTATTWVVEHSSALITLGKAFATFAIVRAIVQMNTWRIALIASTKAQLASAAAMDATGKGALTLGNILRRLPTAVPITVALLGVELVTKGLQSMGEALGEELGKNSQASKEAGEFMRQMREQMYLQGIAYKSLAVEVASFGQVSVKSMAEVAALGEQERQSYQTRLEGLKQYLSAQFGYLYTQQEMGLATQEQLAQLEQVRARLAEVASGFQALAAGSKVAGDALKAGIGAGAQLVVDQLQGIGRDSKLAVTEIGKLFQSLNYTDSNALGDVALALASIAEEGAGAARNVRDGLMATLQQLSGEELSRFQAAAQAAFASLPSAATNTTVVLEQTLLAAMTKLGVSAERMGMSFTAAGRNANAAFATVVENALATSAQIETAFKAALGNVATLDEAKALGAQLQAAGQQGKLGFDQAERSAAALNARIREITNAMNPLNDEFGRLGIQSQASLDAARDAAKDAFEAIRNGAARGQAAIEDVRRAFVAYSNTARAAVANSDKWKRDQVDAQLAVQGATYATNQELSRQGEAGAAAGQAVAQGGAQATQAMEQVQTAAADAASSVASVGAAAGGASGTLTKASAAASGFSMNMGTISAKTRELLSQIGGPRGLQQFANIWNGLAAQRRELEAYKQEQAEVLQGMDELSKQRRQLAQRFDLVGEGELEEVLQIEQQIEAKHAERRRAAAEERRARLDAAQEEAALQAEADAKRVSKGSGGSAGGDVLRIEWSAPTRSVAASASAADREQAERIAGLVVPMVMDKLARSKSVSVRAGGRR</sequence>
<name>A0ABY9YRF5_9GAMM</name>
<keyword evidence="4" id="KW-1185">Reference proteome</keyword>
<gene>
    <name evidence="3" type="ORF">PDM29_00545</name>
</gene>